<protein>
    <submittedName>
        <fullName evidence="5">NAD-binding protein</fullName>
    </submittedName>
</protein>
<evidence type="ECO:0000256" key="3">
    <source>
        <dbReference type="ARBA" id="ARBA00022827"/>
    </source>
</evidence>
<dbReference type="PANTHER" id="PTHR43004">
    <property type="entry name" value="TRK SYSTEM POTASSIUM UPTAKE PROTEIN"/>
    <property type="match status" value="1"/>
</dbReference>
<organism evidence="5 8">
    <name type="scientific">Duganella margarita</name>
    <dbReference type="NCBI Taxonomy" id="2692170"/>
    <lineage>
        <taxon>Bacteria</taxon>
        <taxon>Pseudomonadati</taxon>
        <taxon>Pseudomonadota</taxon>
        <taxon>Betaproteobacteria</taxon>
        <taxon>Burkholderiales</taxon>
        <taxon>Oxalobacteraceae</taxon>
        <taxon>Telluria group</taxon>
        <taxon>Duganella</taxon>
    </lineage>
</organism>
<keyword evidence="2" id="KW-0285">Flavoprotein</keyword>
<feature type="domain" description="FAD-binding" evidence="4">
    <location>
        <begin position="5"/>
        <end position="339"/>
    </location>
</feature>
<dbReference type="Gene3D" id="3.40.30.120">
    <property type="match status" value="1"/>
</dbReference>
<dbReference type="PROSITE" id="PS51257">
    <property type="entry name" value="PROKAR_LIPOPROTEIN"/>
    <property type="match status" value="1"/>
</dbReference>
<dbReference type="InterPro" id="IPR050641">
    <property type="entry name" value="RIFMO-like"/>
</dbReference>
<dbReference type="Pfam" id="PF01494">
    <property type="entry name" value="FAD_binding_3"/>
    <property type="match status" value="1"/>
</dbReference>
<dbReference type="Gene3D" id="3.50.50.60">
    <property type="entry name" value="FAD/NAD(P)-binding domain"/>
    <property type="match status" value="1"/>
</dbReference>
<reference evidence="7 8" key="1">
    <citation type="submission" date="2019-12" db="EMBL/GenBank/DDBJ databases">
        <title>Novel species isolated from a subtropical stream in China.</title>
        <authorList>
            <person name="Lu H."/>
        </authorList>
    </citation>
    <scope>NUCLEOTIDE SEQUENCE [LARGE SCALE GENOMIC DNA]</scope>
    <source>
        <strain evidence="6 7">FT109W</strain>
        <strain evidence="5 8">FT134W</strain>
    </source>
</reference>
<proteinExistence type="predicted"/>
<dbReference type="Proteomes" id="UP000466332">
    <property type="component" value="Unassembled WGS sequence"/>
</dbReference>
<dbReference type="PRINTS" id="PR00420">
    <property type="entry name" value="RNGMNOXGNASE"/>
</dbReference>
<dbReference type="Pfam" id="PF21274">
    <property type="entry name" value="Rng_hyd_C"/>
    <property type="match status" value="1"/>
</dbReference>
<evidence type="ECO:0000313" key="7">
    <source>
        <dbReference type="Proteomes" id="UP000466332"/>
    </source>
</evidence>
<dbReference type="Proteomes" id="UP000469734">
    <property type="component" value="Unassembled WGS sequence"/>
</dbReference>
<dbReference type="RefSeq" id="WP_161044478.1">
    <property type="nucleotide sequence ID" value="NZ_WWCR01000002.1"/>
</dbReference>
<accession>A0A7X4GX62</accession>
<comment type="cofactor">
    <cofactor evidence="1">
        <name>FAD</name>
        <dbReference type="ChEBI" id="CHEBI:57692"/>
    </cofactor>
</comment>
<gene>
    <name evidence="6" type="ORF">GTP55_08360</name>
    <name evidence="5" type="ORF">GTP56_03990</name>
</gene>
<evidence type="ECO:0000259" key="4">
    <source>
        <dbReference type="Pfam" id="PF01494"/>
    </source>
</evidence>
<evidence type="ECO:0000256" key="2">
    <source>
        <dbReference type="ARBA" id="ARBA00022630"/>
    </source>
</evidence>
<dbReference type="GO" id="GO:0071949">
    <property type="term" value="F:FAD binding"/>
    <property type="evidence" value="ECO:0007669"/>
    <property type="project" value="InterPro"/>
</dbReference>
<keyword evidence="7" id="KW-1185">Reference proteome</keyword>
<evidence type="ECO:0000313" key="6">
    <source>
        <dbReference type="EMBL" id="MYN39383.1"/>
    </source>
</evidence>
<dbReference type="SUPFAM" id="SSF51905">
    <property type="entry name" value="FAD/NAD(P)-binding domain"/>
    <property type="match status" value="1"/>
</dbReference>
<evidence type="ECO:0000313" key="5">
    <source>
        <dbReference type="EMBL" id="MYM71355.1"/>
    </source>
</evidence>
<dbReference type="PANTHER" id="PTHR43004:SF19">
    <property type="entry name" value="BINDING MONOOXYGENASE, PUTATIVE (JCVI)-RELATED"/>
    <property type="match status" value="1"/>
</dbReference>
<dbReference type="AlphaFoldDB" id="A0A7X4GX62"/>
<dbReference type="GO" id="GO:0016709">
    <property type="term" value="F:oxidoreductase activity, acting on paired donors, with incorporation or reduction of molecular oxygen, NAD(P)H as one donor, and incorporation of one atom of oxygen"/>
    <property type="evidence" value="ECO:0007669"/>
    <property type="project" value="UniProtKB-ARBA"/>
</dbReference>
<name>A0A7X4GX62_9BURK</name>
<dbReference type="EMBL" id="WWCR01000002">
    <property type="protein sequence ID" value="MYM71355.1"/>
    <property type="molecule type" value="Genomic_DNA"/>
</dbReference>
<dbReference type="InterPro" id="IPR002938">
    <property type="entry name" value="FAD-bd"/>
</dbReference>
<comment type="caution">
    <text evidence="5">The sequence shown here is derived from an EMBL/GenBank/DDBJ whole genome shotgun (WGS) entry which is preliminary data.</text>
</comment>
<dbReference type="Gene3D" id="3.30.70.2450">
    <property type="match status" value="1"/>
</dbReference>
<evidence type="ECO:0000256" key="1">
    <source>
        <dbReference type="ARBA" id="ARBA00001974"/>
    </source>
</evidence>
<evidence type="ECO:0000313" key="8">
    <source>
        <dbReference type="Proteomes" id="UP000469734"/>
    </source>
</evidence>
<dbReference type="InterPro" id="IPR036188">
    <property type="entry name" value="FAD/NAD-bd_sf"/>
</dbReference>
<keyword evidence="3" id="KW-0274">FAD</keyword>
<dbReference type="EMBL" id="WWCS01000004">
    <property type="protein sequence ID" value="MYN39383.1"/>
    <property type="molecule type" value="Genomic_DNA"/>
</dbReference>
<sequence>MKWNTDVTVVGGGPVGLMLACELRLAGCEVLLLERRAERGSHSRALSMHARTVETLGLRGLAPRFIERGRPFAVGHYGALETMLDFSALDSSYPFQLVIPQSMTEQLLEEHALALGVRIQRGALVETVRQDAAGVVATGQLGQQRFSASAAWLVGCDGARSLVRQQAGIDFEGYAASTTAILGDVQLRAPLPAPAIMKVSEEGVLMIVPLGDGLHHRLIVIDARRCRLPVTEPVTLAELADGAQRIAGIDYLPTAPRWLSRFSDETRHAGRYREGRILLAGDAAHIHMPAGGQGMNVGMQDAFNLGWKLAAVVQGQAPQALLDSYHDERHPLGAQLFRNTMAQTVLMTAFDVRGLALRSQLSALLMQPQANLQLAQEISGLGIGYPASLNTPPAAVLPEWSGRRLRDHGIAPAGSVHGLLHRGEWLYLRLSDKAPLSVACTGRVHTVRGDSDAVPGARALLVRPDGYVDYALA</sequence>